<evidence type="ECO:0000313" key="11">
    <source>
        <dbReference type="EMBL" id="OGM10329.1"/>
    </source>
</evidence>
<dbReference type="HAMAP" id="MF_00176">
    <property type="entry name" value="Ser_tRNA_synth_type1"/>
    <property type="match status" value="1"/>
</dbReference>
<dbReference type="EMBL" id="MGFR01000001">
    <property type="protein sequence ID" value="OGM10329.1"/>
    <property type="molecule type" value="Genomic_DNA"/>
</dbReference>
<comment type="catalytic activity">
    <reaction evidence="6">
        <text>tRNA(Ser) + L-serine + ATP = L-seryl-tRNA(Ser) + AMP + diphosphate + H(+)</text>
        <dbReference type="Rhea" id="RHEA:12292"/>
        <dbReference type="Rhea" id="RHEA-COMP:9669"/>
        <dbReference type="Rhea" id="RHEA-COMP:9703"/>
        <dbReference type="ChEBI" id="CHEBI:15378"/>
        <dbReference type="ChEBI" id="CHEBI:30616"/>
        <dbReference type="ChEBI" id="CHEBI:33019"/>
        <dbReference type="ChEBI" id="CHEBI:33384"/>
        <dbReference type="ChEBI" id="CHEBI:78442"/>
        <dbReference type="ChEBI" id="CHEBI:78533"/>
        <dbReference type="ChEBI" id="CHEBI:456215"/>
        <dbReference type="EC" id="6.1.1.11"/>
    </reaction>
</comment>
<comment type="subunit">
    <text evidence="6">Homodimer. The tRNA molecule binds across the dimer.</text>
</comment>
<evidence type="ECO:0000256" key="1">
    <source>
        <dbReference type="ARBA" id="ARBA00022598"/>
    </source>
</evidence>
<feature type="binding site" evidence="7">
    <location>
        <position position="250"/>
    </location>
    <ligand>
        <name>L-serine</name>
        <dbReference type="ChEBI" id="CHEBI:33384"/>
    </ligand>
</feature>
<protein>
    <recommendedName>
        <fullName evidence="6">Serine--tRNA ligase</fullName>
        <ecNumber evidence="6">6.1.1.11</ecNumber>
    </recommendedName>
    <alternativeName>
        <fullName evidence="6">Seryl-tRNA synthetase</fullName>
        <shortName evidence="6">SerRS</shortName>
    </alternativeName>
    <alternativeName>
        <fullName evidence="6">Seryl-tRNA(Ser/Sec) synthetase</fullName>
    </alternativeName>
</protein>
<dbReference type="InterPro" id="IPR015866">
    <property type="entry name" value="Ser-tRNA-synth_1_N"/>
</dbReference>
<dbReference type="Pfam" id="PF00587">
    <property type="entry name" value="tRNA-synt_2b"/>
    <property type="match status" value="1"/>
</dbReference>
<sequence length="410" mass="45912">MLDITFVRENKQKVKDGVAAKQLDPKIVDEVLSLDEKRRKLIGQIEELRAKRNKAAGEKDIAAGKAIKEELKDKEPELTKIEAEYKKTLSEIPNLPAEDVKEGKDERENEVVRKWGEVKKHGFTPKDHLALGEALGIIDIERASKVSGARFAYLKGDAVRLEFALIQFALETLCAQGFIPVVPPVLIKKDMMGGMGYLEHGGEEDMYVFDKDGLVLVGTSEQSLGPMHAGEVFDGKTLPARYVGFSSCFRRESGSYGKDTRGILRVHQFDKVEMFSFILPEDSDKEHEYLLGLEEKFLQALEIPYQVVKMCSGDLGAPAARKYDLEAWMPGQDTYREVTSTSTTTDYQARRLNIKYKEGDKGGYVHTLNGTAFAIGRTIIAILENYQEKDGSVVVPEVLRKWVGKDKITA</sequence>
<feature type="binding site" evidence="6 7">
    <location>
        <position position="273"/>
    </location>
    <ligand>
        <name>L-serine</name>
        <dbReference type="ChEBI" id="CHEBI:33384"/>
    </ligand>
</feature>
<organism evidence="11 12">
    <name type="scientific">Candidatus Woesebacteria bacterium RBG_13_46_13</name>
    <dbReference type="NCBI Taxonomy" id="1802479"/>
    <lineage>
        <taxon>Bacteria</taxon>
        <taxon>Candidatus Woeseibacteriota</taxon>
    </lineage>
</organism>
<dbReference type="SUPFAM" id="SSF55681">
    <property type="entry name" value="Class II aaRS and biotin synthetases"/>
    <property type="match status" value="1"/>
</dbReference>
<dbReference type="NCBIfam" id="TIGR00414">
    <property type="entry name" value="serS"/>
    <property type="match status" value="1"/>
</dbReference>
<proteinExistence type="inferred from homology"/>
<dbReference type="InterPro" id="IPR006195">
    <property type="entry name" value="aa-tRNA-synth_II"/>
</dbReference>
<dbReference type="Gene3D" id="1.10.287.40">
    <property type="entry name" value="Serine-tRNA synthetase, tRNA binding domain"/>
    <property type="match status" value="1"/>
</dbReference>
<dbReference type="SUPFAM" id="SSF46589">
    <property type="entry name" value="tRNA-binding arm"/>
    <property type="match status" value="1"/>
</dbReference>
<dbReference type="GO" id="GO:0005524">
    <property type="term" value="F:ATP binding"/>
    <property type="evidence" value="ECO:0007669"/>
    <property type="project" value="UniProtKB-UniRule"/>
</dbReference>
<evidence type="ECO:0000259" key="10">
    <source>
        <dbReference type="PROSITE" id="PS50862"/>
    </source>
</evidence>
<comment type="caution">
    <text evidence="11">The sequence shown here is derived from an EMBL/GenBank/DDBJ whole genome shotgun (WGS) entry which is preliminary data.</text>
</comment>
<keyword evidence="6" id="KW-0963">Cytoplasm</keyword>
<evidence type="ECO:0000256" key="7">
    <source>
        <dbReference type="PIRSR" id="PIRSR001529-1"/>
    </source>
</evidence>
<dbReference type="CDD" id="cd00770">
    <property type="entry name" value="SerRS_core"/>
    <property type="match status" value="1"/>
</dbReference>
<dbReference type="InterPro" id="IPR033729">
    <property type="entry name" value="SerRS_core"/>
</dbReference>
<dbReference type="AlphaFoldDB" id="A0A1F7X6K0"/>
<dbReference type="EC" id="6.1.1.11" evidence="6"/>
<dbReference type="Pfam" id="PF02403">
    <property type="entry name" value="Seryl_tRNA_N"/>
    <property type="match status" value="1"/>
</dbReference>
<keyword evidence="4 6" id="KW-0648">Protein biosynthesis</keyword>
<dbReference type="InterPro" id="IPR042103">
    <property type="entry name" value="SerRS_1_N_sf"/>
</dbReference>
<keyword evidence="3 6" id="KW-0067">ATP-binding</keyword>
<dbReference type="GO" id="GO:0004828">
    <property type="term" value="F:serine-tRNA ligase activity"/>
    <property type="evidence" value="ECO:0007669"/>
    <property type="project" value="UniProtKB-UniRule"/>
</dbReference>
<dbReference type="GO" id="GO:0016260">
    <property type="term" value="P:selenocysteine biosynthetic process"/>
    <property type="evidence" value="ECO:0007669"/>
    <property type="project" value="UniProtKB-UniRule"/>
</dbReference>
<dbReference type="PROSITE" id="PS50862">
    <property type="entry name" value="AA_TRNA_LIGASE_II"/>
    <property type="match status" value="1"/>
</dbReference>
<dbReference type="STRING" id="1802479.A2Y68_02755"/>
<comment type="function">
    <text evidence="6">Catalyzes the attachment of serine to tRNA(Ser). Is also able to aminoacylate tRNA(Sec) with serine, to form the misacylated tRNA L-seryl-tRNA(Sec), which will be further converted into selenocysteinyl-tRNA(Sec).</text>
</comment>
<evidence type="ECO:0000256" key="2">
    <source>
        <dbReference type="ARBA" id="ARBA00022741"/>
    </source>
</evidence>
<dbReference type="GO" id="GO:0005737">
    <property type="term" value="C:cytoplasm"/>
    <property type="evidence" value="ECO:0007669"/>
    <property type="project" value="UniProtKB-SubCell"/>
</dbReference>
<comment type="catalytic activity">
    <reaction evidence="6">
        <text>tRNA(Sec) + L-serine + ATP = L-seryl-tRNA(Sec) + AMP + diphosphate + H(+)</text>
        <dbReference type="Rhea" id="RHEA:42580"/>
        <dbReference type="Rhea" id="RHEA-COMP:9742"/>
        <dbReference type="Rhea" id="RHEA-COMP:10128"/>
        <dbReference type="ChEBI" id="CHEBI:15378"/>
        <dbReference type="ChEBI" id="CHEBI:30616"/>
        <dbReference type="ChEBI" id="CHEBI:33019"/>
        <dbReference type="ChEBI" id="CHEBI:33384"/>
        <dbReference type="ChEBI" id="CHEBI:78442"/>
        <dbReference type="ChEBI" id="CHEBI:78533"/>
        <dbReference type="ChEBI" id="CHEBI:456215"/>
        <dbReference type="EC" id="6.1.1.11"/>
    </reaction>
</comment>
<dbReference type="GO" id="GO:0006434">
    <property type="term" value="P:seryl-tRNA aminoacylation"/>
    <property type="evidence" value="ECO:0007669"/>
    <property type="project" value="UniProtKB-UniRule"/>
</dbReference>
<dbReference type="InterPro" id="IPR002314">
    <property type="entry name" value="aa-tRNA-synt_IIb"/>
</dbReference>
<dbReference type="Proteomes" id="UP000176778">
    <property type="component" value="Unassembled WGS sequence"/>
</dbReference>
<feature type="binding site" evidence="6 8">
    <location>
        <begin position="250"/>
        <end position="252"/>
    </location>
    <ligand>
        <name>ATP</name>
        <dbReference type="ChEBI" id="CHEBI:30616"/>
    </ligand>
</feature>
<feature type="binding site" evidence="6">
    <location>
        <position position="266"/>
    </location>
    <ligand>
        <name>ATP</name>
        <dbReference type="ChEBI" id="CHEBI:30616"/>
    </ligand>
</feature>
<evidence type="ECO:0000313" key="12">
    <source>
        <dbReference type="Proteomes" id="UP000176778"/>
    </source>
</evidence>
<feature type="binding site" evidence="7">
    <location>
        <position position="219"/>
    </location>
    <ligand>
        <name>L-serine</name>
        <dbReference type="ChEBI" id="CHEBI:33384"/>
    </ligand>
</feature>
<evidence type="ECO:0000256" key="6">
    <source>
        <dbReference type="HAMAP-Rule" id="MF_00176"/>
    </source>
</evidence>
<evidence type="ECO:0000256" key="5">
    <source>
        <dbReference type="ARBA" id="ARBA00023146"/>
    </source>
</evidence>
<name>A0A1F7X6K0_9BACT</name>
<dbReference type="PANTHER" id="PTHR11778">
    <property type="entry name" value="SERYL-TRNA SYNTHETASE"/>
    <property type="match status" value="1"/>
</dbReference>
<comment type="similarity">
    <text evidence="6">Belongs to the class-II aminoacyl-tRNA synthetase family. Type-1 seryl-tRNA synthetase subfamily.</text>
</comment>
<dbReference type="Gene3D" id="3.30.930.10">
    <property type="entry name" value="Bira Bifunctional Protein, Domain 2"/>
    <property type="match status" value="1"/>
</dbReference>
<keyword evidence="5 6" id="KW-0030">Aminoacyl-tRNA synthetase</keyword>
<dbReference type="InterPro" id="IPR045864">
    <property type="entry name" value="aa-tRNA-synth_II/BPL/LPL"/>
</dbReference>
<feature type="binding site" evidence="6">
    <location>
        <begin position="219"/>
        <end position="221"/>
    </location>
    <ligand>
        <name>L-serine</name>
        <dbReference type="ChEBI" id="CHEBI:33384"/>
    </ligand>
</feature>
<evidence type="ECO:0000256" key="9">
    <source>
        <dbReference type="SAM" id="Coils"/>
    </source>
</evidence>
<keyword evidence="1 6" id="KW-0436">Ligase</keyword>
<evidence type="ECO:0000256" key="3">
    <source>
        <dbReference type="ARBA" id="ARBA00022840"/>
    </source>
</evidence>
<evidence type="ECO:0000256" key="8">
    <source>
        <dbReference type="PIRSR" id="PIRSR001529-2"/>
    </source>
</evidence>
<feature type="coiled-coil region" evidence="9">
    <location>
        <begin position="31"/>
        <end position="58"/>
    </location>
</feature>
<dbReference type="PRINTS" id="PR00981">
    <property type="entry name" value="TRNASYNTHSER"/>
</dbReference>
<dbReference type="UniPathway" id="UPA00906">
    <property type="reaction ID" value="UER00895"/>
</dbReference>
<feature type="domain" description="Aminoacyl-transfer RNA synthetases class-II family profile" evidence="10">
    <location>
        <begin position="127"/>
        <end position="396"/>
    </location>
</feature>
<feature type="site" description="Important for serine binding" evidence="7">
    <location>
        <position position="371"/>
    </location>
</feature>
<feature type="binding site" evidence="7">
    <location>
        <position position="369"/>
    </location>
    <ligand>
        <name>L-serine</name>
        <dbReference type="ChEBI" id="CHEBI:33384"/>
    </ligand>
</feature>
<accession>A0A1F7X6K0</accession>
<reference evidence="11 12" key="1">
    <citation type="journal article" date="2016" name="Nat. Commun.">
        <title>Thousands of microbial genomes shed light on interconnected biogeochemical processes in an aquifer system.</title>
        <authorList>
            <person name="Anantharaman K."/>
            <person name="Brown C.T."/>
            <person name="Hug L.A."/>
            <person name="Sharon I."/>
            <person name="Castelle C.J."/>
            <person name="Probst A.J."/>
            <person name="Thomas B.C."/>
            <person name="Singh A."/>
            <person name="Wilkins M.J."/>
            <person name="Karaoz U."/>
            <person name="Brodie E.L."/>
            <person name="Williams K.H."/>
            <person name="Hubbard S.S."/>
            <person name="Banfield J.F."/>
        </authorList>
    </citation>
    <scope>NUCLEOTIDE SEQUENCE [LARGE SCALE GENOMIC DNA]</scope>
</reference>
<evidence type="ECO:0000256" key="4">
    <source>
        <dbReference type="ARBA" id="ARBA00022917"/>
    </source>
</evidence>
<gene>
    <name evidence="6" type="primary">serS</name>
    <name evidence="11" type="ORF">A2Y68_02755</name>
</gene>
<comment type="subcellular location">
    <subcellularLocation>
        <location evidence="6">Cytoplasm</location>
    </subcellularLocation>
</comment>
<feature type="binding site" evidence="8">
    <location>
        <begin position="266"/>
        <end position="269"/>
    </location>
    <ligand>
        <name>ATP</name>
        <dbReference type="ChEBI" id="CHEBI:30616"/>
    </ligand>
</feature>
<comment type="pathway">
    <text evidence="6">Aminoacyl-tRNA biosynthesis; selenocysteinyl-tRNA(Sec) biosynthesis; L-seryl-tRNA(Sec) from L-serine and tRNA(Sec): step 1/1.</text>
</comment>
<feature type="binding site" evidence="6">
    <location>
        <position position="371"/>
    </location>
    <ligand>
        <name>L-serine</name>
        <dbReference type="ChEBI" id="CHEBI:33384"/>
    </ligand>
</feature>
<keyword evidence="2 6" id="KW-0547">Nucleotide-binding</keyword>
<comment type="domain">
    <text evidence="6">Consists of two distinct domains, a catalytic core and a N-terminal extension that is involved in tRNA binding.</text>
</comment>
<dbReference type="InterPro" id="IPR002317">
    <property type="entry name" value="Ser-tRNA-ligase_type_1"/>
</dbReference>
<dbReference type="PIRSF" id="PIRSF001529">
    <property type="entry name" value="Ser-tRNA-synth_IIa"/>
    <property type="match status" value="1"/>
</dbReference>
<feature type="binding site" evidence="6 8">
    <location>
        <begin position="337"/>
        <end position="340"/>
    </location>
    <ligand>
        <name>ATP</name>
        <dbReference type="ChEBI" id="CHEBI:30616"/>
    </ligand>
</feature>
<keyword evidence="9" id="KW-0175">Coiled coil</keyword>
<dbReference type="InterPro" id="IPR010978">
    <property type="entry name" value="tRNA-bd_arm"/>
</dbReference>